<dbReference type="AlphaFoldDB" id="A0A0E9WCM4"/>
<evidence type="ECO:0000313" key="1">
    <source>
        <dbReference type="EMBL" id="JAH87295.1"/>
    </source>
</evidence>
<sequence>MQQLLCIEFQARFKIFFQNTPDMGNKRSIV</sequence>
<dbReference type="EMBL" id="GBXM01021282">
    <property type="protein sequence ID" value="JAH87295.1"/>
    <property type="molecule type" value="Transcribed_RNA"/>
</dbReference>
<organism evidence="1">
    <name type="scientific">Anguilla anguilla</name>
    <name type="common">European freshwater eel</name>
    <name type="synonym">Muraena anguilla</name>
    <dbReference type="NCBI Taxonomy" id="7936"/>
    <lineage>
        <taxon>Eukaryota</taxon>
        <taxon>Metazoa</taxon>
        <taxon>Chordata</taxon>
        <taxon>Craniata</taxon>
        <taxon>Vertebrata</taxon>
        <taxon>Euteleostomi</taxon>
        <taxon>Actinopterygii</taxon>
        <taxon>Neopterygii</taxon>
        <taxon>Teleostei</taxon>
        <taxon>Anguilliformes</taxon>
        <taxon>Anguillidae</taxon>
        <taxon>Anguilla</taxon>
    </lineage>
</organism>
<protein>
    <submittedName>
        <fullName evidence="1">Uncharacterized protein</fullName>
    </submittedName>
</protein>
<accession>A0A0E9WCM4</accession>
<proteinExistence type="predicted"/>
<name>A0A0E9WCM4_ANGAN</name>
<reference evidence="1" key="1">
    <citation type="submission" date="2014-11" db="EMBL/GenBank/DDBJ databases">
        <authorList>
            <person name="Amaro Gonzalez C."/>
        </authorList>
    </citation>
    <scope>NUCLEOTIDE SEQUENCE</scope>
</reference>
<reference evidence="1" key="2">
    <citation type="journal article" date="2015" name="Fish Shellfish Immunol.">
        <title>Early steps in the European eel (Anguilla anguilla)-Vibrio vulnificus interaction in the gills: Role of the RtxA13 toxin.</title>
        <authorList>
            <person name="Callol A."/>
            <person name="Pajuelo D."/>
            <person name="Ebbesson L."/>
            <person name="Teles M."/>
            <person name="MacKenzie S."/>
            <person name="Amaro C."/>
        </authorList>
    </citation>
    <scope>NUCLEOTIDE SEQUENCE</scope>
</reference>